<evidence type="ECO:0000313" key="3">
    <source>
        <dbReference type="Proteomes" id="UP000073923"/>
    </source>
</evidence>
<comment type="caution">
    <text evidence="2">The sequence shown here is derived from an EMBL/GenBank/DDBJ whole genome shotgun (WGS) entry which is preliminary data.</text>
</comment>
<protein>
    <recommendedName>
        <fullName evidence="4">DUF2599 domain-containing protein</fullName>
    </recommendedName>
</protein>
<sequence length="205" mass="21780">MLIAAIIATAFGFGASADAVAPQPSGQLQALVGSAGYQGNIQRLFAALPADVFQRCPKLVSSGSTVTVLAPVRFAPDGYPVSGAWKQSFPVRGCDHDTTINIFFQGQPDEKIASIVTVPGDTHADLALQRDALRYAWLAAKAAAPNCATPHVRHTRYDGVVATADKAWRESWIVAACGQNVEVPITFMPDPTGTRITAQMPHPLR</sequence>
<dbReference type="AlphaFoldDB" id="A0A147IJC3"/>
<feature type="signal peptide" evidence="1">
    <location>
        <begin position="1"/>
        <end position="17"/>
    </location>
</feature>
<dbReference type="PATRIC" id="fig|172044.3.peg.502"/>
<dbReference type="Proteomes" id="UP000073923">
    <property type="component" value="Unassembled WGS sequence"/>
</dbReference>
<evidence type="ECO:0000313" key="2">
    <source>
        <dbReference type="EMBL" id="KTT93254.1"/>
    </source>
</evidence>
<dbReference type="OrthoDB" id="7344327at2"/>
<proteinExistence type="predicted"/>
<reference evidence="2 3" key="1">
    <citation type="journal article" date="2016" name="Front. Microbiol.">
        <title>Genomic Resource of Rice Seed Associated Bacteria.</title>
        <authorList>
            <person name="Midha S."/>
            <person name="Bansal K."/>
            <person name="Sharma S."/>
            <person name="Kumar N."/>
            <person name="Patil P.P."/>
            <person name="Chaudhry V."/>
            <person name="Patil P.B."/>
        </authorList>
    </citation>
    <scope>NUCLEOTIDE SEQUENCE [LARGE SCALE GENOMIC DNA]</scope>
    <source>
        <strain evidence="2 3">NS355</strain>
    </source>
</reference>
<name>A0A147IJC3_9SPHN</name>
<feature type="chain" id="PRO_5007548628" description="DUF2599 domain-containing protein" evidence="1">
    <location>
        <begin position="18"/>
        <end position="205"/>
    </location>
</feature>
<accession>A0A147IJC3</accession>
<evidence type="ECO:0000256" key="1">
    <source>
        <dbReference type="SAM" id="SignalP"/>
    </source>
</evidence>
<dbReference type="EMBL" id="LDTF01000130">
    <property type="protein sequence ID" value="KTT93254.1"/>
    <property type="molecule type" value="Genomic_DNA"/>
</dbReference>
<gene>
    <name evidence="2" type="ORF">NS355_17565</name>
</gene>
<dbReference type="RefSeq" id="WP_058746851.1">
    <property type="nucleotide sequence ID" value="NZ_LDTF01000130.1"/>
</dbReference>
<organism evidence="2 3">
    <name type="scientific">Sphingomonas yabuuchiae</name>
    <dbReference type="NCBI Taxonomy" id="172044"/>
    <lineage>
        <taxon>Bacteria</taxon>
        <taxon>Pseudomonadati</taxon>
        <taxon>Pseudomonadota</taxon>
        <taxon>Alphaproteobacteria</taxon>
        <taxon>Sphingomonadales</taxon>
        <taxon>Sphingomonadaceae</taxon>
        <taxon>Sphingomonas</taxon>
    </lineage>
</organism>
<evidence type="ECO:0008006" key="4">
    <source>
        <dbReference type="Google" id="ProtNLM"/>
    </source>
</evidence>
<keyword evidence="1" id="KW-0732">Signal</keyword>